<gene>
    <name evidence="7" type="primary">LOC113509996</name>
</gene>
<protein>
    <submittedName>
        <fullName evidence="7">EEF1A lysine and N-terminal methyltransferase homolog</fullName>
    </submittedName>
</protein>
<dbReference type="RefSeq" id="XP_052757910.1">
    <property type="nucleotide sequence ID" value="XM_052901950.1"/>
</dbReference>
<dbReference type="CDD" id="cd02440">
    <property type="entry name" value="AdoMet_MTases"/>
    <property type="match status" value="1"/>
</dbReference>
<comment type="similarity">
    <text evidence="1">Belongs to the methyltransferase superfamily.</text>
</comment>
<dbReference type="InterPro" id="IPR029063">
    <property type="entry name" value="SAM-dependent_MTases_sf"/>
</dbReference>
<name>A0ABM3N2T5_GALME</name>
<dbReference type="InterPro" id="IPR025714">
    <property type="entry name" value="Methyltranfer_dom"/>
</dbReference>
<reference evidence="7" key="1">
    <citation type="submission" date="2025-08" db="UniProtKB">
        <authorList>
            <consortium name="RefSeq"/>
        </authorList>
    </citation>
    <scope>IDENTIFICATION</scope>
    <source>
        <tissue evidence="7">Whole larvae</tissue>
    </source>
</reference>
<keyword evidence="3" id="KW-0808">Transferase</keyword>
<organism evidence="6 7">
    <name type="scientific">Galleria mellonella</name>
    <name type="common">Greater wax moth</name>
    <dbReference type="NCBI Taxonomy" id="7137"/>
    <lineage>
        <taxon>Eukaryota</taxon>
        <taxon>Metazoa</taxon>
        <taxon>Ecdysozoa</taxon>
        <taxon>Arthropoda</taxon>
        <taxon>Hexapoda</taxon>
        <taxon>Insecta</taxon>
        <taxon>Pterygota</taxon>
        <taxon>Neoptera</taxon>
        <taxon>Endopterygota</taxon>
        <taxon>Lepidoptera</taxon>
        <taxon>Glossata</taxon>
        <taxon>Ditrysia</taxon>
        <taxon>Pyraloidea</taxon>
        <taxon>Pyralidae</taxon>
        <taxon>Galleriinae</taxon>
        <taxon>Galleria</taxon>
    </lineage>
</organism>
<dbReference type="GO" id="GO:0032259">
    <property type="term" value="P:methylation"/>
    <property type="evidence" value="ECO:0007669"/>
    <property type="project" value="UniProtKB-KW"/>
</dbReference>
<dbReference type="Pfam" id="PF13847">
    <property type="entry name" value="Methyltransf_31"/>
    <property type="match status" value="1"/>
</dbReference>
<keyword evidence="2 7" id="KW-0489">Methyltransferase</keyword>
<dbReference type="PANTHER" id="PTHR12176">
    <property type="entry name" value="SAM-DEPENDENT METHYLTRANSFERASE SUPERFAMILY PROTEIN"/>
    <property type="match status" value="1"/>
</dbReference>
<sequence length="659" mass="74637">MNLLPKTHKEFSEKDYWNKFFKKRGAKAFEWYGEYLELCAHIHKYIKPKDAVLITGCGNSSLSADLYDVGYSNIINIDVSEVVIKQMTSINSHRTGMKFVCMDATDMSFENDKFNAVLDKGTLDALMPDDGDETQKRIDKYFAEIKRVLKLGGRYVCISLLQSHILDKLLSTFCDKSWMFRIVRCHEAEEKNAESGDGTTLPVFIVIATKFKEMPQQILEVCMAGEKMLRLSRPEEVREYVKSAQDAAFVTNGLAKTNLDDDNEVSLDLYKPGEELPRYTLYVVDQKGSQAVNKYAVFIVPQGRESEWLFGTPAGRRQLQDSARFGRLVVAVLRRGHRFDSLDAVKDELAHSAKMLIPYGFVGQIPFVSLGSDVGRRVRVHEGRSAVSGDFVVEDVDVEGATHRRLVFLDNQFLVQSEAKLKTIKKKNKPRTVVDFGHISFYHSFMCVGVQLSRGPSTRVAVLGLGGGSLCMFLRKCFDGLKVTAVDIDPTMLDVARNHFELTTDEDLQVQIKDGLDFLKDEAVAGNQYEAVMFDMDSKDRTLGLSCPPKQFLEEHVLDNVKSILTKDGNFILNLVCRDKCLQESILETLKQHFTHLVTVKLYEEVNEIVIATNSKRAYSMDHFEEAIKNLNTTAREKRLVDVRCVDLKDFMQSVTVMS</sequence>
<dbReference type="GO" id="GO:0008168">
    <property type="term" value="F:methyltransferase activity"/>
    <property type="evidence" value="ECO:0007669"/>
    <property type="project" value="UniProtKB-KW"/>
</dbReference>
<keyword evidence="4" id="KW-0511">Multifunctional enzyme</keyword>
<dbReference type="GeneID" id="113509996"/>
<keyword evidence="6" id="KW-1185">Reference proteome</keyword>
<evidence type="ECO:0000256" key="1">
    <source>
        <dbReference type="ARBA" id="ARBA00008361"/>
    </source>
</evidence>
<evidence type="ECO:0000259" key="5">
    <source>
        <dbReference type="Pfam" id="PF13847"/>
    </source>
</evidence>
<proteinExistence type="inferred from homology"/>
<dbReference type="PANTHER" id="PTHR12176:SF78">
    <property type="entry name" value="EEF1A LYSINE AND N-TERMINAL METHYLTRANSFERASE"/>
    <property type="match status" value="1"/>
</dbReference>
<evidence type="ECO:0000256" key="2">
    <source>
        <dbReference type="ARBA" id="ARBA00022603"/>
    </source>
</evidence>
<dbReference type="SUPFAM" id="SSF53335">
    <property type="entry name" value="S-adenosyl-L-methionine-dependent methyltransferases"/>
    <property type="match status" value="2"/>
</dbReference>
<dbReference type="Gene3D" id="3.40.50.150">
    <property type="entry name" value="Vaccinia Virus protein VP39"/>
    <property type="match status" value="2"/>
</dbReference>
<evidence type="ECO:0000313" key="6">
    <source>
        <dbReference type="Proteomes" id="UP001652740"/>
    </source>
</evidence>
<dbReference type="Proteomes" id="UP001652740">
    <property type="component" value="Unplaced"/>
</dbReference>
<accession>A0ABM3N2T5</accession>
<dbReference type="Pfam" id="PF01564">
    <property type="entry name" value="Spermine_synth"/>
    <property type="match status" value="1"/>
</dbReference>
<evidence type="ECO:0000256" key="3">
    <source>
        <dbReference type="ARBA" id="ARBA00022679"/>
    </source>
</evidence>
<evidence type="ECO:0000256" key="4">
    <source>
        <dbReference type="ARBA" id="ARBA00023268"/>
    </source>
</evidence>
<dbReference type="InterPro" id="IPR051419">
    <property type="entry name" value="Lys/N-term_MeTrsfase_sf"/>
</dbReference>
<evidence type="ECO:0000313" key="7">
    <source>
        <dbReference type="RefSeq" id="XP_052757910.1"/>
    </source>
</evidence>
<feature type="domain" description="Methyltransferase" evidence="5">
    <location>
        <begin position="48"/>
        <end position="188"/>
    </location>
</feature>